<organism evidence="3 4">
    <name type="scientific">Tautonia plasticadhaerens</name>
    <dbReference type="NCBI Taxonomy" id="2527974"/>
    <lineage>
        <taxon>Bacteria</taxon>
        <taxon>Pseudomonadati</taxon>
        <taxon>Planctomycetota</taxon>
        <taxon>Planctomycetia</taxon>
        <taxon>Isosphaerales</taxon>
        <taxon>Isosphaeraceae</taxon>
        <taxon>Tautonia</taxon>
    </lineage>
</organism>
<dbReference type="EMBL" id="CP036426">
    <property type="protein sequence ID" value="QDV36289.1"/>
    <property type="molecule type" value="Genomic_DNA"/>
</dbReference>
<dbReference type="InterPro" id="IPR050639">
    <property type="entry name" value="SSR_resolvase"/>
</dbReference>
<evidence type="ECO:0000313" key="4">
    <source>
        <dbReference type="Proteomes" id="UP000317835"/>
    </source>
</evidence>
<dbReference type="GO" id="GO:0000150">
    <property type="term" value="F:DNA strand exchange activity"/>
    <property type="evidence" value="ECO:0007669"/>
    <property type="project" value="InterPro"/>
</dbReference>
<gene>
    <name evidence="3" type="ORF">ElP_42080</name>
</gene>
<dbReference type="PANTHER" id="PTHR30461">
    <property type="entry name" value="DNA-INVERTASE FROM LAMBDOID PROPHAGE"/>
    <property type="match status" value="1"/>
</dbReference>
<evidence type="ECO:0000259" key="2">
    <source>
        <dbReference type="PROSITE" id="PS51737"/>
    </source>
</evidence>
<dbReference type="Pfam" id="PF07508">
    <property type="entry name" value="Recombinase"/>
    <property type="match status" value="1"/>
</dbReference>
<dbReference type="GO" id="GO:0003677">
    <property type="term" value="F:DNA binding"/>
    <property type="evidence" value="ECO:0007669"/>
    <property type="project" value="InterPro"/>
</dbReference>
<dbReference type="PANTHER" id="PTHR30461:SF23">
    <property type="entry name" value="DNA RECOMBINASE-RELATED"/>
    <property type="match status" value="1"/>
</dbReference>
<dbReference type="AlphaFoldDB" id="A0A518H633"/>
<accession>A0A518H633</accession>
<evidence type="ECO:0000313" key="3">
    <source>
        <dbReference type="EMBL" id="QDV36289.1"/>
    </source>
</evidence>
<name>A0A518H633_9BACT</name>
<dbReference type="PROSITE" id="PS51737">
    <property type="entry name" value="RECOMBINASE_DNA_BIND"/>
    <property type="match status" value="1"/>
</dbReference>
<dbReference type="KEGG" id="tpla:ElP_42080"/>
<proteinExistence type="predicted"/>
<reference evidence="3 4" key="1">
    <citation type="submission" date="2019-02" db="EMBL/GenBank/DDBJ databases">
        <title>Deep-cultivation of Planctomycetes and their phenomic and genomic characterization uncovers novel biology.</title>
        <authorList>
            <person name="Wiegand S."/>
            <person name="Jogler M."/>
            <person name="Boedeker C."/>
            <person name="Pinto D."/>
            <person name="Vollmers J."/>
            <person name="Rivas-Marin E."/>
            <person name="Kohn T."/>
            <person name="Peeters S.H."/>
            <person name="Heuer A."/>
            <person name="Rast P."/>
            <person name="Oberbeckmann S."/>
            <person name="Bunk B."/>
            <person name="Jeske O."/>
            <person name="Meyerdierks A."/>
            <person name="Storesund J.E."/>
            <person name="Kallscheuer N."/>
            <person name="Luecker S."/>
            <person name="Lage O.M."/>
            <person name="Pohl T."/>
            <person name="Merkel B.J."/>
            <person name="Hornburger P."/>
            <person name="Mueller R.-W."/>
            <person name="Bruemmer F."/>
            <person name="Labrenz M."/>
            <person name="Spormann A.M."/>
            <person name="Op den Camp H."/>
            <person name="Overmann J."/>
            <person name="Amann R."/>
            <person name="Jetten M.S.M."/>
            <person name="Mascher T."/>
            <person name="Medema M.H."/>
            <person name="Devos D.P."/>
            <person name="Kaster A.-K."/>
            <person name="Ovreas L."/>
            <person name="Rohde M."/>
            <person name="Galperin M.Y."/>
            <person name="Jogler C."/>
        </authorList>
    </citation>
    <scope>NUCLEOTIDE SEQUENCE [LARGE SCALE GENOMIC DNA]</scope>
    <source>
        <strain evidence="3 4">ElP</strain>
    </source>
</reference>
<protein>
    <submittedName>
        <fullName evidence="3">Recombinase</fullName>
    </submittedName>
</protein>
<dbReference type="RefSeq" id="WP_197446222.1">
    <property type="nucleotide sequence ID" value="NZ_CP036426.1"/>
</dbReference>
<feature type="domain" description="Recombinase" evidence="2">
    <location>
        <begin position="31"/>
        <end position="172"/>
    </location>
</feature>
<dbReference type="InterPro" id="IPR006119">
    <property type="entry name" value="Resolv_N"/>
</dbReference>
<dbReference type="InterPro" id="IPR011109">
    <property type="entry name" value="DNA_bind_recombinase_dom"/>
</dbReference>
<sequence>MSEAELHILRQRMRQGALQKARRGELVSKVPIGYVRSADGGAELDPDEQVRSFVRLVFDQFERIGSASGLLNWVAGRGLLVPVRADSGPDKGRLQWRRPSAATLRNMLVHPMYAGAYVYGRSFQARGRPRRGRPQRLPRDQWQVLIRDRYPAYIGWEAYEANVARLAANRSQREARGTTRRGRALLTGLVVCGRCGARMMTRYAGKASRPRYYCEAARVNYGAGRCQGLAARALDDEVVRLALLALTPSALEVSLRVAADLQGQIEQAEGQWRRRLERARFEADRARRQYDAVEPENRLVARTLEAAWEEKLAALRELSDEHERSLRQQPRALSAGEQAEIRRLAADLPSLWSMPSTTDADRKEVLRQVIEEVTVTVEGRTEWCEARNRWVGGSETRARLRRPVARLEQLADGERLRRRVVELRGEGLSATRVAERLDAEGLRAAAGGRITAATVARLVRRYGLARERPDAAGVRRGEWLVPDLAKRLGVPPGTVYSWARRGVVSARRIGEGGHGRLVITGLGGRPDLGAIRRRMSVREVEHGPSTCDAEA</sequence>
<keyword evidence="4" id="KW-1185">Reference proteome</keyword>
<dbReference type="PROSITE" id="PS51736">
    <property type="entry name" value="RECOMBINASES_3"/>
    <property type="match status" value="1"/>
</dbReference>
<dbReference type="Pfam" id="PF13408">
    <property type="entry name" value="Zn_ribbon_recom"/>
    <property type="match status" value="1"/>
</dbReference>
<dbReference type="InterPro" id="IPR025827">
    <property type="entry name" value="Zn_ribbon_recom_dom"/>
</dbReference>
<dbReference type="Gene3D" id="3.90.1750.20">
    <property type="entry name" value="Putative Large Serine Recombinase, Chain B, Domain 2"/>
    <property type="match status" value="1"/>
</dbReference>
<evidence type="ECO:0000259" key="1">
    <source>
        <dbReference type="PROSITE" id="PS51736"/>
    </source>
</evidence>
<feature type="domain" description="Resolvase/invertase-type recombinase catalytic" evidence="1">
    <location>
        <begin position="1"/>
        <end position="24"/>
    </location>
</feature>
<dbReference type="InterPro" id="IPR038109">
    <property type="entry name" value="DNA_bind_recomb_sf"/>
</dbReference>
<dbReference type="Proteomes" id="UP000317835">
    <property type="component" value="Chromosome"/>
</dbReference>